<keyword evidence="2" id="KW-0378">Hydrolase</keyword>
<evidence type="ECO:0000259" key="1">
    <source>
        <dbReference type="Pfam" id="PF13529"/>
    </source>
</evidence>
<keyword evidence="2" id="KW-0645">Protease</keyword>
<keyword evidence="3" id="KW-1185">Reference proteome</keyword>
<dbReference type="Gene3D" id="3.90.70.10">
    <property type="entry name" value="Cysteine proteinases"/>
    <property type="match status" value="1"/>
</dbReference>
<organism evidence="2 3">
    <name type="scientific">Murimonas intestini</name>
    <dbReference type="NCBI Taxonomy" id="1337051"/>
    <lineage>
        <taxon>Bacteria</taxon>
        <taxon>Bacillati</taxon>
        <taxon>Bacillota</taxon>
        <taxon>Clostridia</taxon>
        <taxon>Lachnospirales</taxon>
        <taxon>Lachnospiraceae</taxon>
        <taxon>Murimonas</taxon>
    </lineage>
</organism>
<accession>A0AB73T3W7</accession>
<evidence type="ECO:0000313" key="3">
    <source>
        <dbReference type="Proteomes" id="UP000245412"/>
    </source>
</evidence>
<reference evidence="2 3" key="1">
    <citation type="submission" date="2018-05" db="EMBL/GenBank/DDBJ databases">
        <authorList>
            <person name="Goeker M."/>
            <person name="Huntemann M."/>
            <person name="Clum A."/>
            <person name="Pillay M."/>
            <person name="Palaniappan K."/>
            <person name="Varghese N."/>
            <person name="Mikhailova N."/>
            <person name="Stamatis D."/>
            <person name="Reddy T."/>
            <person name="Daum C."/>
            <person name="Shapiro N."/>
            <person name="Ivanova N."/>
            <person name="Kyrpides N."/>
            <person name="Woyke T."/>
        </authorList>
    </citation>
    <scope>NUCLEOTIDE SEQUENCE [LARGE SCALE GENOMIC DNA]</scope>
    <source>
        <strain evidence="2 3">DSM 26524</strain>
    </source>
</reference>
<dbReference type="Proteomes" id="UP000245412">
    <property type="component" value="Unassembled WGS sequence"/>
</dbReference>
<dbReference type="AlphaFoldDB" id="A0AB73T3W7"/>
<proteinExistence type="predicted"/>
<dbReference type="GO" id="GO:0006508">
    <property type="term" value="P:proteolysis"/>
    <property type="evidence" value="ECO:0007669"/>
    <property type="project" value="UniProtKB-KW"/>
</dbReference>
<gene>
    <name evidence="2" type="ORF">C7383_10654</name>
</gene>
<name>A0AB73T3W7_9FIRM</name>
<dbReference type="GO" id="GO:0008233">
    <property type="term" value="F:peptidase activity"/>
    <property type="evidence" value="ECO:0007669"/>
    <property type="project" value="UniProtKB-KW"/>
</dbReference>
<protein>
    <submittedName>
        <fullName evidence="2">Papain like cysteine protease AvrRpt2</fullName>
    </submittedName>
</protein>
<dbReference type="EMBL" id="QGGY01000006">
    <property type="protein sequence ID" value="PWJ75484.1"/>
    <property type="molecule type" value="Genomic_DNA"/>
</dbReference>
<dbReference type="InterPro" id="IPR039564">
    <property type="entry name" value="Peptidase_C39-like"/>
</dbReference>
<sequence length="316" mass="34648">MNQKTAHLTQREKKLRHQKAMRLKKIRRIKRIIKTGSVCLVIVFAVCLFRNITSPEGKAENKPAAISANVEDAGFQNTSSSVSVVGNVQGEYVDDLKAMVSDYPEISSLIEHYKEYPEPLFKILTKNPETLNFVLDYPSKKDTPAATTIGPVTKGTIPLLLQWDERWGYAPYGSSMVAVSGCGPTCIAMVASGLTGRDDLTPAAVAAYSEENGYLTQSLDTSWDLMTSGAEGLGITGTMLGLDENAMINTLNNGYPIICSVGPGDFTSNGHFIVLTGYEDGGFTVNDPNSKIRSSKTWSFDRLKDQISNMWYYTEL</sequence>
<evidence type="ECO:0000313" key="2">
    <source>
        <dbReference type="EMBL" id="PWJ75484.1"/>
    </source>
</evidence>
<comment type="caution">
    <text evidence="2">The sequence shown here is derived from an EMBL/GenBank/DDBJ whole genome shotgun (WGS) entry which is preliminary data.</text>
</comment>
<dbReference type="Pfam" id="PF13529">
    <property type="entry name" value="Peptidase_C39_2"/>
    <property type="match status" value="1"/>
</dbReference>
<dbReference type="RefSeq" id="WP_257497657.1">
    <property type="nucleotide sequence ID" value="NZ_JANKBI010000004.1"/>
</dbReference>
<feature type="domain" description="Peptidase C39-like" evidence="1">
    <location>
        <begin position="157"/>
        <end position="289"/>
    </location>
</feature>